<keyword evidence="6" id="KW-0271">Exosome</keyword>
<dbReference type="InterPro" id="IPR033771">
    <property type="entry name" value="Rrp44_CSD1"/>
</dbReference>
<dbReference type="AlphaFoldDB" id="A0A6B2KXC0"/>
<comment type="similarity">
    <text evidence="2 11">Belongs to the RNR ribonuclease family.</text>
</comment>
<evidence type="ECO:0000256" key="4">
    <source>
        <dbReference type="ARBA" id="ARBA00022722"/>
    </source>
</evidence>
<dbReference type="GO" id="GO:0004519">
    <property type="term" value="F:endonuclease activity"/>
    <property type="evidence" value="ECO:0007669"/>
    <property type="project" value="TreeGrafter"/>
</dbReference>
<evidence type="ECO:0000256" key="2">
    <source>
        <dbReference type="ARBA" id="ARBA00005785"/>
    </source>
</evidence>
<dbReference type="EMBL" id="GIBP01000338">
    <property type="protein sequence ID" value="NDV29307.1"/>
    <property type="molecule type" value="Transcribed_RNA"/>
</dbReference>
<dbReference type="InterPro" id="IPR050180">
    <property type="entry name" value="RNR_Ribonuclease"/>
</dbReference>
<dbReference type="CDD" id="cd09862">
    <property type="entry name" value="PIN_Rrp44-like"/>
    <property type="match status" value="1"/>
</dbReference>
<dbReference type="Pfam" id="PF13638">
    <property type="entry name" value="PIN_4"/>
    <property type="match status" value="1"/>
</dbReference>
<dbReference type="InterPro" id="IPR002716">
    <property type="entry name" value="PIN_dom"/>
</dbReference>
<dbReference type="SMART" id="SM00955">
    <property type="entry name" value="RNB"/>
    <property type="match status" value="1"/>
</dbReference>
<dbReference type="PROSITE" id="PS01175">
    <property type="entry name" value="RIBONUCLEASE_II"/>
    <property type="match status" value="1"/>
</dbReference>
<dbReference type="FunFam" id="2.40.50.700:FF:000001">
    <property type="entry name" value="Exosome complex exonuclease exoribonuclease (Rrp44)"/>
    <property type="match status" value="1"/>
</dbReference>
<evidence type="ECO:0000256" key="5">
    <source>
        <dbReference type="ARBA" id="ARBA00022801"/>
    </source>
</evidence>
<dbReference type="GO" id="GO:0071031">
    <property type="term" value="P:nuclear mRNA surveillance of mRNA 3'-end processing"/>
    <property type="evidence" value="ECO:0007669"/>
    <property type="project" value="TreeGrafter"/>
</dbReference>
<sequence>MTNKKKVIKDTIEHYLRDDIGCGSPLCEVCKQSDSLPLGAFGGVYVIPDTNVLLYQTDWLYSPKVKDIILCQSALKSVRDKSDYLYYRLRELSSEDDKRIYVFSNEHHRKTYVPHEPHLTEEERDFKAISSAAKWYSEHLTNATQVYLLTNNLETKALAVREGIPTKTVHEFVRESGDFELIDLLAGSDSTSENDSESVPPGEIEHFCKHLSAEERKVFPSKLHEGTLRPDLDNYDQAFFVTDSLDKEILIIGKTNRNRALAGDRVYVELLPESEWKSHENVFKDADMPRNEKGEVVYNQKGELVPTGRVVAICRRTAFRKYCGTIDPNSIPAKIDTNADNVVLFDAIDSRLPKVALKLRQPEKFKNQRIVVQLDSWPRYSQHPQGHFVKLLGPVGDPKTEAEALLIQHGISYEPFSQAVMACLPNGTWRIKEEDLLRRVDLRESKKVRVVSIDPPGCTDIDDALHLRIKKNGNFEVGVHIADVSHFVLENTALDREAAKRGNTVYLVDRRIDMLPGELSTNICSLKPREDRFSFSVTWEIDSQAQILKTKFFKSIIRSKEAFTYGEAQARIDNKALNDEITQDLRNLLHVSKILRKRRMEVGALSLSSPQVKFKKDEENKEPVDVELYEMKETNSLVEEFMLLANVAVAKEILKFFPAYSLLRRHPPPKMKQFAALVDLVQNMGLNLKVDSSKSLSESLDKATRAGDPFFNELLRILTTRCMTQALYFSSGTLPQSQFYHYGLAAPIYTHFTSPIRRYADVVVHRLLAAAIGYDPLPQALNKNQVQKVCNGINQRGRMADIAARDSTRLYTMFFFKKKILNEVARVIQIRSNGFSIMVPRYGIEGKVYLNEATENSKPWVYDAEHKILQSQDGKHKIQIFDIITVQISLDESISYAPRVVYKCVEPPLHKGLTPTHVSNLVDPVKISDAFHEELRAREEIKNADEESKKRKEKPKTPQSTRNKKRKL</sequence>
<dbReference type="Gene3D" id="3.40.50.1010">
    <property type="entry name" value="5'-nuclease"/>
    <property type="match status" value="1"/>
</dbReference>
<evidence type="ECO:0000256" key="11">
    <source>
        <dbReference type="RuleBase" id="RU003901"/>
    </source>
</evidence>
<dbReference type="InterPro" id="IPR041505">
    <property type="entry name" value="Dis3_CSD2"/>
</dbReference>
<keyword evidence="5" id="KW-0378">Hydrolase</keyword>
<keyword evidence="8" id="KW-0694">RNA-binding</keyword>
<keyword evidence="7" id="KW-0269">Exonuclease</keyword>
<evidence type="ECO:0000259" key="13">
    <source>
        <dbReference type="SMART" id="SM00955"/>
    </source>
</evidence>
<comment type="subcellular location">
    <subcellularLocation>
        <location evidence="1">Nucleus</location>
    </subcellularLocation>
</comment>
<evidence type="ECO:0000256" key="3">
    <source>
        <dbReference type="ARBA" id="ARBA00022552"/>
    </source>
</evidence>
<dbReference type="InterPro" id="IPR001900">
    <property type="entry name" value="RNase_II/R"/>
</dbReference>
<feature type="compositionally biased region" description="Basic and acidic residues" evidence="12">
    <location>
        <begin position="939"/>
        <end position="950"/>
    </location>
</feature>
<dbReference type="Pfam" id="PF17216">
    <property type="entry name" value="Rrp44_CSD1"/>
    <property type="match status" value="1"/>
</dbReference>
<evidence type="ECO:0000313" key="14">
    <source>
        <dbReference type="EMBL" id="NDV29307.1"/>
    </source>
</evidence>
<reference evidence="14" key="1">
    <citation type="journal article" date="2020" name="J. Eukaryot. Microbiol.">
        <title>De novo Sequencing, Assembly and Annotation of the Transcriptome for the Free-Living Testate Amoeba Arcella intermedia.</title>
        <authorList>
            <person name="Ribeiro G.M."/>
            <person name="Porfirio-Sousa A.L."/>
            <person name="Maurer-Alcala X.X."/>
            <person name="Katz L.A."/>
            <person name="Lahr D.J.G."/>
        </authorList>
    </citation>
    <scope>NUCLEOTIDE SEQUENCE</scope>
</reference>
<evidence type="ECO:0000256" key="7">
    <source>
        <dbReference type="ARBA" id="ARBA00022839"/>
    </source>
</evidence>
<dbReference type="GO" id="GO:0000176">
    <property type="term" value="C:nuclear exosome (RNase complex)"/>
    <property type="evidence" value="ECO:0007669"/>
    <property type="project" value="TreeGrafter"/>
</dbReference>
<dbReference type="GO" id="GO:0000175">
    <property type="term" value="F:3'-5'-RNA exonuclease activity"/>
    <property type="evidence" value="ECO:0007669"/>
    <property type="project" value="UniProtKB-ARBA"/>
</dbReference>
<keyword evidence="3" id="KW-0698">rRNA processing</keyword>
<feature type="domain" description="RNB" evidence="13">
    <location>
        <begin position="439"/>
        <end position="774"/>
    </location>
</feature>
<evidence type="ECO:0000256" key="12">
    <source>
        <dbReference type="SAM" id="MobiDB-lite"/>
    </source>
</evidence>
<name>A0A6B2KXC0_9EUKA</name>
<evidence type="ECO:0000256" key="10">
    <source>
        <dbReference type="ARBA" id="ARBA00077930"/>
    </source>
</evidence>
<dbReference type="Pfam" id="PF17215">
    <property type="entry name" value="Rrp44_S1"/>
    <property type="match status" value="1"/>
</dbReference>
<dbReference type="GO" id="GO:0000177">
    <property type="term" value="C:cytoplasmic exosome (RNase complex)"/>
    <property type="evidence" value="ECO:0007669"/>
    <property type="project" value="TreeGrafter"/>
</dbReference>
<proteinExistence type="inferred from homology"/>
<dbReference type="PANTHER" id="PTHR23355">
    <property type="entry name" value="RIBONUCLEASE"/>
    <property type="match status" value="1"/>
</dbReference>
<dbReference type="PANTHER" id="PTHR23355:SF35">
    <property type="entry name" value="EXOSOME COMPLEX EXONUCLEASE RRP44"/>
    <property type="match status" value="1"/>
</dbReference>
<dbReference type="Gene3D" id="2.40.50.700">
    <property type="match status" value="1"/>
</dbReference>
<dbReference type="InterPro" id="IPR033770">
    <property type="entry name" value="RRP44_S1"/>
</dbReference>
<evidence type="ECO:0000256" key="6">
    <source>
        <dbReference type="ARBA" id="ARBA00022835"/>
    </source>
</evidence>
<dbReference type="Gene3D" id="2.40.50.690">
    <property type="match status" value="1"/>
</dbReference>
<dbReference type="SUPFAM" id="SSF50249">
    <property type="entry name" value="Nucleic acid-binding proteins"/>
    <property type="match status" value="3"/>
</dbReference>
<dbReference type="GO" id="GO:0006364">
    <property type="term" value="P:rRNA processing"/>
    <property type="evidence" value="ECO:0007669"/>
    <property type="project" value="UniProtKB-KW"/>
</dbReference>
<dbReference type="Gene3D" id="2.40.50.140">
    <property type="entry name" value="Nucleic acid-binding proteins"/>
    <property type="match status" value="1"/>
</dbReference>
<evidence type="ECO:0000256" key="9">
    <source>
        <dbReference type="ARBA" id="ARBA00023242"/>
    </source>
</evidence>
<dbReference type="InterPro" id="IPR012340">
    <property type="entry name" value="NA-bd_OB-fold"/>
</dbReference>
<dbReference type="GO" id="GO:0003723">
    <property type="term" value="F:RNA binding"/>
    <property type="evidence" value="ECO:0007669"/>
    <property type="project" value="UniProtKB-KW"/>
</dbReference>
<accession>A0A6B2KXC0</accession>
<dbReference type="InterPro" id="IPR022966">
    <property type="entry name" value="RNase_II/R_CS"/>
</dbReference>
<dbReference type="GO" id="GO:0016075">
    <property type="term" value="P:rRNA catabolic process"/>
    <property type="evidence" value="ECO:0007669"/>
    <property type="project" value="TreeGrafter"/>
</dbReference>
<keyword evidence="9" id="KW-0539">Nucleus</keyword>
<keyword evidence="4" id="KW-0540">Nuclease</keyword>
<dbReference type="Pfam" id="PF00773">
    <property type="entry name" value="RNB"/>
    <property type="match status" value="1"/>
</dbReference>
<dbReference type="Pfam" id="PF17849">
    <property type="entry name" value="OB_Dis3"/>
    <property type="match status" value="1"/>
</dbReference>
<organism evidence="14">
    <name type="scientific">Arcella intermedia</name>
    <dbReference type="NCBI Taxonomy" id="1963864"/>
    <lineage>
        <taxon>Eukaryota</taxon>
        <taxon>Amoebozoa</taxon>
        <taxon>Tubulinea</taxon>
        <taxon>Elardia</taxon>
        <taxon>Arcellinida</taxon>
        <taxon>Sphaerothecina</taxon>
        <taxon>Arcellidae</taxon>
        <taxon>Arcella</taxon>
    </lineage>
</organism>
<feature type="region of interest" description="Disordered" evidence="12">
    <location>
        <begin position="939"/>
        <end position="968"/>
    </location>
</feature>
<evidence type="ECO:0000256" key="1">
    <source>
        <dbReference type="ARBA" id="ARBA00004123"/>
    </source>
</evidence>
<evidence type="ECO:0000256" key="8">
    <source>
        <dbReference type="ARBA" id="ARBA00022884"/>
    </source>
</evidence>
<protein>
    <recommendedName>
        <fullName evidence="10">Ribosomal RNA-processing protein 44</fullName>
    </recommendedName>
</protein>